<protein>
    <submittedName>
        <fullName evidence="2">Uncharacterized protein</fullName>
    </submittedName>
</protein>
<feature type="region of interest" description="Disordered" evidence="1">
    <location>
        <begin position="1"/>
        <end position="84"/>
    </location>
</feature>
<proteinExistence type="predicted"/>
<gene>
    <name evidence="2" type="ORF">BRAFLDRAFT_85905</name>
</gene>
<feature type="compositionally biased region" description="Basic and acidic residues" evidence="1">
    <location>
        <begin position="47"/>
        <end position="65"/>
    </location>
</feature>
<sequence length="107" mass="10666">MGGGMGSPNMGSGMGGGFGGGMGGGNMGGMGGGMGNPMGGGMGGGDQSKKPSDKKPETSEKKDAGVQDLGPQGHQEMIHLPDHHKADVEHHVTDEGDWVCDDIPGMM</sequence>
<organism>
    <name type="scientific">Branchiostoma floridae</name>
    <name type="common">Florida lancelet</name>
    <name type="synonym">Amphioxus</name>
    <dbReference type="NCBI Taxonomy" id="7739"/>
    <lineage>
        <taxon>Eukaryota</taxon>
        <taxon>Metazoa</taxon>
        <taxon>Chordata</taxon>
        <taxon>Cephalochordata</taxon>
        <taxon>Leptocardii</taxon>
        <taxon>Amphioxiformes</taxon>
        <taxon>Branchiostomatidae</taxon>
        <taxon>Branchiostoma</taxon>
    </lineage>
</organism>
<dbReference type="EMBL" id="GG666480">
    <property type="protein sequence ID" value="EEN65960.1"/>
    <property type="molecule type" value="Genomic_DNA"/>
</dbReference>
<dbReference type="AlphaFoldDB" id="C3Y270"/>
<evidence type="ECO:0000313" key="2">
    <source>
        <dbReference type="EMBL" id="EEN65960.1"/>
    </source>
</evidence>
<evidence type="ECO:0000256" key="1">
    <source>
        <dbReference type="SAM" id="MobiDB-lite"/>
    </source>
</evidence>
<feature type="compositionally biased region" description="Gly residues" evidence="1">
    <location>
        <begin position="1"/>
        <end position="46"/>
    </location>
</feature>
<accession>C3Y270</accession>
<dbReference type="InParanoid" id="C3Y270"/>
<name>C3Y270_BRAFL</name>
<reference evidence="2" key="1">
    <citation type="journal article" date="2008" name="Nature">
        <title>The amphioxus genome and the evolution of the chordate karyotype.</title>
        <authorList>
            <consortium name="US DOE Joint Genome Institute (JGI-PGF)"/>
            <person name="Putnam N.H."/>
            <person name="Butts T."/>
            <person name="Ferrier D.E.K."/>
            <person name="Furlong R.F."/>
            <person name="Hellsten U."/>
            <person name="Kawashima T."/>
            <person name="Robinson-Rechavi M."/>
            <person name="Shoguchi E."/>
            <person name="Terry A."/>
            <person name="Yu J.-K."/>
            <person name="Benito-Gutierrez E.L."/>
            <person name="Dubchak I."/>
            <person name="Garcia-Fernandez J."/>
            <person name="Gibson-Brown J.J."/>
            <person name="Grigoriev I.V."/>
            <person name="Horton A.C."/>
            <person name="de Jong P.J."/>
            <person name="Jurka J."/>
            <person name="Kapitonov V.V."/>
            <person name="Kohara Y."/>
            <person name="Kuroki Y."/>
            <person name="Lindquist E."/>
            <person name="Lucas S."/>
            <person name="Osoegawa K."/>
            <person name="Pennacchio L.A."/>
            <person name="Salamov A.A."/>
            <person name="Satou Y."/>
            <person name="Sauka-Spengler T."/>
            <person name="Schmutz J."/>
            <person name="Shin-I T."/>
            <person name="Toyoda A."/>
            <person name="Bronner-Fraser M."/>
            <person name="Fujiyama A."/>
            <person name="Holland L.Z."/>
            <person name="Holland P.W.H."/>
            <person name="Satoh N."/>
            <person name="Rokhsar D.S."/>
        </authorList>
    </citation>
    <scope>NUCLEOTIDE SEQUENCE [LARGE SCALE GENOMIC DNA]</scope>
    <source>
        <strain evidence="2">S238N-H82</strain>
        <tissue evidence="2">Testes</tissue>
    </source>
</reference>